<evidence type="ECO:0000313" key="2">
    <source>
        <dbReference type="EMBL" id="MBM3317971.1"/>
    </source>
</evidence>
<feature type="non-terminal residue" evidence="2">
    <location>
        <position position="1"/>
    </location>
</feature>
<dbReference type="AlphaFoldDB" id="A0A938BRL8"/>
<comment type="caution">
    <text evidence="2">The sequence shown here is derived from an EMBL/GenBank/DDBJ whole genome shotgun (WGS) entry which is preliminary data.</text>
</comment>
<dbReference type="InterPro" id="IPR013783">
    <property type="entry name" value="Ig-like_fold"/>
</dbReference>
<dbReference type="CDD" id="cd00063">
    <property type="entry name" value="FN3"/>
    <property type="match status" value="1"/>
</dbReference>
<dbReference type="Gene3D" id="3.90.1580.10">
    <property type="entry name" value="paralog of FGE (formylglycine-generating enzyme)"/>
    <property type="match status" value="1"/>
</dbReference>
<accession>A0A938BRL8</accession>
<evidence type="ECO:0000259" key="1">
    <source>
        <dbReference type="PROSITE" id="PS50853"/>
    </source>
</evidence>
<feature type="domain" description="Fibronectin type-III" evidence="1">
    <location>
        <begin position="297"/>
        <end position="407"/>
    </location>
</feature>
<dbReference type="SUPFAM" id="SSF63825">
    <property type="entry name" value="YWTD domain"/>
    <property type="match status" value="1"/>
</dbReference>
<dbReference type="SUPFAM" id="SSF49265">
    <property type="entry name" value="Fibronectin type III"/>
    <property type="match status" value="1"/>
</dbReference>
<dbReference type="InterPro" id="IPR005532">
    <property type="entry name" value="SUMF_dom"/>
</dbReference>
<dbReference type="InterPro" id="IPR042095">
    <property type="entry name" value="SUMF_sf"/>
</dbReference>
<dbReference type="GO" id="GO:0120147">
    <property type="term" value="F:formylglycine-generating oxidase activity"/>
    <property type="evidence" value="ECO:0007669"/>
    <property type="project" value="TreeGrafter"/>
</dbReference>
<dbReference type="InterPro" id="IPR016187">
    <property type="entry name" value="CTDL_fold"/>
</dbReference>
<dbReference type="InterPro" id="IPR051043">
    <property type="entry name" value="Sulfatase_Mod_Factor_Kinase"/>
</dbReference>
<dbReference type="InterPro" id="IPR003961">
    <property type="entry name" value="FN3_dom"/>
</dbReference>
<dbReference type="PANTHER" id="PTHR23150:SF19">
    <property type="entry name" value="FORMYLGLYCINE-GENERATING ENZYME"/>
    <property type="match status" value="1"/>
</dbReference>
<sequence>VAAGQSGLQVVDITDPDRPELILWLDTPKFANAIAVARTYDADGSVRDLAFLVEGTEGILPYDITLVPDTLIDLRQGTSAYAGAAVCVALPEFATDSYELYLADSWRAVTGFVSNPANPGFLDQRARVVPYGYTQDLALEETNTYLYVADDQMGVTVVDVSRVYERELTVIGNVDTPGYALGIAVAHGFVYVADGTRGLQIMRIGEDHLPQPISSLALPGRCQSITVHEGVAFIAARDAGLYIIDVSDPYRPRTLGNVPSPSALSVAVSSQNIVCVADATEGLIVLRGPTRPADIWPPAAIDDLAARLSSTTAVELSWTAPGDDGRAGTAERYDLRWSPAPITEASWAAATDVIRRPIPREAGTRQHVPLDGLAAGQTYYFAMKTIDEAGLVSELSNVAVARMTAPSLTSPSVDPDVGTPTTPFTYSVIYADPEGDPPAVRRVLIDGELFDMEPVGSSWDFTAGVVYRYQTTLGFGSHEYQFRFDDGHGPLVTTPSLLGPDVPEGDPFDFVLVTIRVGEGATFTMGSPAGELGRDDDETPHEVTLTRDYAIGATEVTQYLYTAVMGTNPAYFRGSSRPVEGVTWFDAVLFCNALSANDGLQPAYTISGQVLSPEGRVIAAAVTWDPLAEGYRLPTEAEWEYACRAGSTTSLANGPLTRQHCQVDPLLDEMGWYCGNSDPGTGPKTRDTGQKAPNAFGLHDMHGNVWEWCWDRYAAYPSGPVADPAGPAGENWEPHVRRGGSWFYFARDCRSASRDLYWPGSQDNTLGFRVARNAR</sequence>
<reference evidence="2" key="1">
    <citation type="submission" date="2019-03" db="EMBL/GenBank/DDBJ databases">
        <title>Lake Tanganyika Metagenome-Assembled Genomes (MAGs).</title>
        <authorList>
            <person name="Tran P."/>
        </authorList>
    </citation>
    <scope>NUCLEOTIDE SEQUENCE</scope>
    <source>
        <strain evidence="2">M_DeepCast_400m_m2_100</strain>
    </source>
</reference>
<protein>
    <submittedName>
        <fullName evidence="2">SUMF1/EgtB/PvdO family nonheme iron enzyme</fullName>
    </submittedName>
</protein>
<proteinExistence type="predicted"/>
<organism evidence="2 3">
    <name type="scientific">Eiseniibacteriota bacterium</name>
    <dbReference type="NCBI Taxonomy" id="2212470"/>
    <lineage>
        <taxon>Bacteria</taxon>
        <taxon>Candidatus Eiseniibacteriota</taxon>
    </lineage>
</organism>
<dbReference type="Gene3D" id="2.60.40.10">
    <property type="entry name" value="Immunoglobulins"/>
    <property type="match status" value="1"/>
</dbReference>
<dbReference type="Pfam" id="PF08309">
    <property type="entry name" value="LVIVD"/>
    <property type="match status" value="4"/>
</dbReference>
<dbReference type="PANTHER" id="PTHR23150">
    <property type="entry name" value="SULFATASE MODIFYING FACTOR 1, 2"/>
    <property type="match status" value="1"/>
</dbReference>
<dbReference type="SMART" id="SM00060">
    <property type="entry name" value="FN3"/>
    <property type="match status" value="1"/>
</dbReference>
<gene>
    <name evidence="2" type="ORF">FJY75_08960</name>
</gene>
<dbReference type="Proteomes" id="UP000748308">
    <property type="component" value="Unassembled WGS sequence"/>
</dbReference>
<dbReference type="Pfam" id="PF03781">
    <property type="entry name" value="FGE-sulfatase"/>
    <property type="match status" value="1"/>
</dbReference>
<dbReference type="EMBL" id="VGIY01000229">
    <property type="protein sequence ID" value="MBM3317971.1"/>
    <property type="molecule type" value="Genomic_DNA"/>
</dbReference>
<dbReference type="InterPro" id="IPR036116">
    <property type="entry name" value="FN3_sf"/>
</dbReference>
<evidence type="ECO:0000313" key="3">
    <source>
        <dbReference type="Proteomes" id="UP000748308"/>
    </source>
</evidence>
<name>A0A938BRL8_UNCEI</name>
<dbReference type="SUPFAM" id="SSF56436">
    <property type="entry name" value="C-type lectin-like"/>
    <property type="match status" value="1"/>
</dbReference>
<dbReference type="InterPro" id="IPR013211">
    <property type="entry name" value="LVIVD"/>
</dbReference>
<dbReference type="PROSITE" id="PS50853">
    <property type="entry name" value="FN3"/>
    <property type="match status" value="1"/>
</dbReference>